<dbReference type="AlphaFoldDB" id="A0A1H2SIF2"/>
<reference evidence="2 3" key="1">
    <citation type="submission" date="2016-10" db="EMBL/GenBank/DDBJ databases">
        <authorList>
            <person name="de Groot N.N."/>
        </authorList>
    </citation>
    <scope>NUCLEOTIDE SEQUENCE [LARGE SCALE GENOMIC DNA]</scope>
    <source>
        <strain evidence="2 3">CGMCC 1.7059</strain>
    </source>
</reference>
<evidence type="ECO:0000313" key="2">
    <source>
        <dbReference type="EMBL" id="SDW31235.1"/>
    </source>
</evidence>
<keyword evidence="1" id="KW-0732">Signal</keyword>
<gene>
    <name evidence="2" type="ORF">SAMN04487960_102135</name>
</gene>
<organism evidence="2 3">
    <name type="scientific">Marinobacter mobilis</name>
    <dbReference type="NCBI Taxonomy" id="488533"/>
    <lineage>
        <taxon>Bacteria</taxon>
        <taxon>Pseudomonadati</taxon>
        <taxon>Pseudomonadota</taxon>
        <taxon>Gammaproteobacteria</taxon>
        <taxon>Pseudomonadales</taxon>
        <taxon>Marinobacteraceae</taxon>
        <taxon>Marinobacter</taxon>
    </lineage>
</organism>
<dbReference type="STRING" id="488533.SAMN04487960_102135"/>
<evidence type="ECO:0000256" key="1">
    <source>
        <dbReference type="SAM" id="SignalP"/>
    </source>
</evidence>
<dbReference type="EMBL" id="FNNE01000002">
    <property type="protein sequence ID" value="SDW31235.1"/>
    <property type="molecule type" value="Genomic_DNA"/>
</dbReference>
<name>A0A1H2SIF2_9GAMM</name>
<feature type="chain" id="PRO_5011627404" description="Tetratricopeptide repeat-containing protein" evidence="1">
    <location>
        <begin position="20"/>
        <end position="81"/>
    </location>
</feature>
<proteinExistence type="predicted"/>
<accession>A0A1H2SIF2</accession>
<evidence type="ECO:0008006" key="4">
    <source>
        <dbReference type="Google" id="ProtNLM"/>
    </source>
</evidence>
<sequence length="81" mass="8898">MRSLTVMVFSLLFTGSVLASQCPRLVHQIDQQLASSSYDSATQAQVMALRDQGQALHQQGKHGESVEVLKQAVELLNSEQK</sequence>
<evidence type="ECO:0000313" key="3">
    <source>
        <dbReference type="Proteomes" id="UP000199675"/>
    </source>
</evidence>
<dbReference type="RefSeq" id="WP_091811502.1">
    <property type="nucleotide sequence ID" value="NZ_FNNE01000002.1"/>
</dbReference>
<dbReference type="Proteomes" id="UP000199675">
    <property type="component" value="Unassembled WGS sequence"/>
</dbReference>
<keyword evidence="3" id="KW-1185">Reference proteome</keyword>
<feature type="signal peptide" evidence="1">
    <location>
        <begin position="1"/>
        <end position="19"/>
    </location>
</feature>
<protein>
    <recommendedName>
        <fullName evidence="4">Tetratricopeptide repeat-containing protein</fullName>
    </recommendedName>
</protein>
<dbReference type="OrthoDB" id="8480939at2"/>